<sequence length="129" mass="14066">MRIKSTRTNVPKREPSTAPITVEDLELWAPDATADGDADADTDDVVVMEELDMVELEADDEDVDDTLEEDEDTDDEKDELDGADEGEVVVDGDEEVGAVEVDGGGVNPPYVQPVFRGIYGPISAREVRR</sequence>
<dbReference type="AlphaFoldDB" id="A0A4Y9YI15"/>
<gene>
    <name evidence="2" type="ORF">EVJ58_g4027</name>
</gene>
<feature type="region of interest" description="Disordered" evidence="1">
    <location>
        <begin position="54"/>
        <end position="91"/>
    </location>
</feature>
<dbReference type="EMBL" id="SEKV01000177">
    <property type="protein sequence ID" value="TFY62186.1"/>
    <property type="molecule type" value="Genomic_DNA"/>
</dbReference>
<accession>A0A4Y9YI15</accession>
<dbReference type="Proteomes" id="UP000298390">
    <property type="component" value="Unassembled WGS sequence"/>
</dbReference>
<feature type="region of interest" description="Disordered" evidence="1">
    <location>
        <begin position="1"/>
        <end position="22"/>
    </location>
</feature>
<name>A0A4Y9YI15_9APHY</name>
<proteinExistence type="predicted"/>
<reference evidence="2 3" key="1">
    <citation type="submission" date="2019-01" db="EMBL/GenBank/DDBJ databases">
        <title>Genome sequencing of the rare red list fungi Fomitopsis rosea.</title>
        <authorList>
            <person name="Buettner E."/>
            <person name="Kellner H."/>
        </authorList>
    </citation>
    <scope>NUCLEOTIDE SEQUENCE [LARGE SCALE GENOMIC DNA]</scope>
    <source>
        <strain evidence="2 3">DSM 105464</strain>
    </source>
</reference>
<protein>
    <submittedName>
        <fullName evidence="2">Uncharacterized protein</fullName>
    </submittedName>
</protein>
<evidence type="ECO:0000313" key="2">
    <source>
        <dbReference type="EMBL" id="TFY62186.1"/>
    </source>
</evidence>
<evidence type="ECO:0000313" key="3">
    <source>
        <dbReference type="Proteomes" id="UP000298390"/>
    </source>
</evidence>
<comment type="caution">
    <text evidence="2">The sequence shown here is derived from an EMBL/GenBank/DDBJ whole genome shotgun (WGS) entry which is preliminary data.</text>
</comment>
<evidence type="ECO:0000256" key="1">
    <source>
        <dbReference type="SAM" id="MobiDB-lite"/>
    </source>
</evidence>
<organism evidence="2 3">
    <name type="scientific">Rhodofomes roseus</name>
    <dbReference type="NCBI Taxonomy" id="34475"/>
    <lineage>
        <taxon>Eukaryota</taxon>
        <taxon>Fungi</taxon>
        <taxon>Dikarya</taxon>
        <taxon>Basidiomycota</taxon>
        <taxon>Agaricomycotina</taxon>
        <taxon>Agaricomycetes</taxon>
        <taxon>Polyporales</taxon>
        <taxon>Rhodofomes</taxon>
    </lineage>
</organism>